<reference evidence="4" key="1">
    <citation type="submission" date="2015-01" db="EMBL/GenBank/DDBJ databases">
        <authorList>
            <person name="Durling Mikael"/>
        </authorList>
    </citation>
    <scope>NUCLEOTIDE SEQUENCE</scope>
</reference>
<dbReference type="EMBL" id="CDPU01000029">
    <property type="protein sequence ID" value="CEO52641.1"/>
    <property type="molecule type" value="Genomic_DNA"/>
</dbReference>
<dbReference type="PRINTS" id="PR00081">
    <property type="entry name" value="GDHRDH"/>
</dbReference>
<dbReference type="PRINTS" id="PR00080">
    <property type="entry name" value="SDRFAMILY"/>
</dbReference>
<evidence type="ECO:0000313" key="4">
    <source>
        <dbReference type="EMBL" id="CEO52641.1"/>
    </source>
</evidence>
<dbReference type="InterPro" id="IPR036291">
    <property type="entry name" value="NAD(P)-bd_dom_sf"/>
</dbReference>
<dbReference type="AlphaFoldDB" id="A0A0B7KD48"/>
<protein>
    <submittedName>
        <fullName evidence="4">Uncharacterized protein</fullName>
    </submittedName>
</protein>
<dbReference type="InterPro" id="IPR002347">
    <property type="entry name" value="SDR_fam"/>
</dbReference>
<proteinExistence type="inferred from homology"/>
<evidence type="ECO:0000256" key="3">
    <source>
        <dbReference type="RuleBase" id="RU000363"/>
    </source>
</evidence>
<organism evidence="4">
    <name type="scientific">Bionectria ochroleuca</name>
    <name type="common">Gliocladium roseum</name>
    <dbReference type="NCBI Taxonomy" id="29856"/>
    <lineage>
        <taxon>Eukaryota</taxon>
        <taxon>Fungi</taxon>
        <taxon>Dikarya</taxon>
        <taxon>Ascomycota</taxon>
        <taxon>Pezizomycotina</taxon>
        <taxon>Sordariomycetes</taxon>
        <taxon>Hypocreomycetidae</taxon>
        <taxon>Hypocreales</taxon>
        <taxon>Bionectriaceae</taxon>
        <taxon>Clonostachys</taxon>
    </lineage>
</organism>
<accession>A0A0B7KD48</accession>
<evidence type="ECO:0000256" key="1">
    <source>
        <dbReference type="ARBA" id="ARBA00006484"/>
    </source>
</evidence>
<dbReference type="Gene3D" id="3.40.50.720">
    <property type="entry name" value="NAD(P)-binding Rossmann-like Domain"/>
    <property type="match status" value="1"/>
</dbReference>
<dbReference type="GO" id="GO:0016020">
    <property type="term" value="C:membrane"/>
    <property type="evidence" value="ECO:0007669"/>
    <property type="project" value="TreeGrafter"/>
</dbReference>
<evidence type="ECO:0000256" key="2">
    <source>
        <dbReference type="ARBA" id="ARBA00023002"/>
    </source>
</evidence>
<dbReference type="GO" id="GO:0016491">
    <property type="term" value="F:oxidoreductase activity"/>
    <property type="evidence" value="ECO:0007669"/>
    <property type="project" value="UniProtKB-KW"/>
</dbReference>
<dbReference type="Pfam" id="PF00106">
    <property type="entry name" value="adh_short"/>
    <property type="match status" value="1"/>
</dbReference>
<name>A0A0B7KD48_BIOOC</name>
<sequence>MTTDIKFNCALVTGGAGGIGRAIAEYLISKGTRVLLAGRTESNLKETTQLIGAAGYYVVDTGKINALSPFIAKITAEHPDLDCLVNNAAVQRVLDISDDAEYLEKADEEIDINIRGPMHLSIGLLPHLRAKSSAMITNVSSVLGFIPVSVVNPVYNATKAWIHFWTMNLRTQIAREGSNIRVVEIAPPMVATDLHRDRENPDDNKKEFSPHTLTIEEFMATIVPKFEAGETLITAGIGEQVVGGWNDAFGQRYLQMTGGK</sequence>
<dbReference type="PANTHER" id="PTHR44196:SF1">
    <property type="entry name" value="DEHYDROGENASE_REDUCTASE SDR FAMILY MEMBER 7B"/>
    <property type="match status" value="1"/>
</dbReference>
<keyword evidence="2" id="KW-0560">Oxidoreductase</keyword>
<gene>
    <name evidence="4" type="ORF">BN869_000008699_1</name>
</gene>
<dbReference type="PANTHER" id="PTHR44196">
    <property type="entry name" value="DEHYDROGENASE/REDUCTASE SDR FAMILY MEMBER 7B"/>
    <property type="match status" value="1"/>
</dbReference>
<dbReference type="SUPFAM" id="SSF51735">
    <property type="entry name" value="NAD(P)-binding Rossmann-fold domains"/>
    <property type="match status" value="1"/>
</dbReference>
<comment type="similarity">
    <text evidence="1 3">Belongs to the short-chain dehydrogenases/reductases (SDR) family.</text>
</comment>